<dbReference type="InterPro" id="IPR005113">
    <property type="entry name" value="uDENN_dom"/>
</dbReference>
<evidence type="ECO:0000259" key="2">
    <source>
        <dbReference type="SMART" id="SM00800"/>
    </source>
</evidence>
<gene>
    <name evidence="3" type="ORF">CYMTET_46953</name>
</gene>
<dbReference type="Proteomes" id="UP001190700">
    <property type="component" value="Unassembled WGS sequence"/>
</dbReference>
<comment type="caution">
    <text evidence="3">The sequence shown here is derived from an EMBL/GenBank/DDBJ whole genome shotgun (WGS) entry which is preliminary data.</text>
</comment>
<dbReference type="PANTHER" id="PTHR15288">
    <property type="entry name" value="DENN DOMAIN-CONTAINING PROTEIN 2"/>
    <property type="match status" value="1"/>
</dbReference>
<feature type="compositionally biased region" description="Basic and acidic residues" evidence="1">
    <location>
        <begin position="28"/>
        <end position="37"/>
    </location>
</feature>
<dbReference type="Pfam" id="PF03456">
    <property type="entry name" value="uDENN"/>
    <property type="match status" value="1"/>
</dbReference>
<evidence type="ECO:0000313" key="3">
    <source>
        <dbReference type="EMBL" id="KAK3243392.1"/>
    </source>
</evidence>
<evidence type="ECO:0000256" key="1">
    <source>
        <dbReference type="SAM" id="MobiDB-lite"/>
    </source>
</evidence>
<keyword evidence="4" id="KW-1185">Reference proteome</keyword>
<feature type="region of interest" description="Disordered" evidence="1">
    <location>
        <begin position="1"/>
        <end position="52"/>
    </location>
</feature>
<dbReference type="InterPro" id="IPR051942">
    <property type="entry name" value="DENN_domain_containing_2"/>
</dbReference>
<feature type="domain" description="uDENN" evidence="2">
    <location>
        <begin position="66"/>
        <end position="200"/>
    </location>
</feature>
<dbReference type="AlphaFoldDB" id="A0AAE0BV89"/>
<dbReference type="Gene3D" id="3.30.450.200">
    <property type="match status" value="1"/>
</dbReference>
<proteinExistence type="predicted"/>
<dbReference type="SMART" id="SM00800">
    <property type="entry name" value="uDENN"/>
    <property type="match status" value="1"/>
</dbReference>
<organism evidence="3 4">
    <name type="scientific">Cymbomonas tetramitiformis</name>
    <dbReference type="NCBI Taxonomy" id="36881"/>
    <lineage>
        <taxon>Eukaryota</taxon>
        <taxon>Viridiplantae</taxon>
        <taxon>Chlorophyta</taxon>
        <taxon>Pyramimonadophyceae</taxon>
        <taxon>Pyramimonadales</taxon>
        <taxon>Pyramimonadaceae</taxon>
        <taxon>Cymbomonas</taxon>
    </lineage>
</organism>
<dbReference type="PANTHER" id="PTHR15288:SF0">
    <property type="entry name" value="UDENN DOMAIN-CONTAINING PROTEIN"/>
    <property type="match status" value="1"/>
</dbReference>
<dbReference type="EMBL" id="LGRX02032900">
    <property type="protein sequence ID" value="KAK3243392.1"/>
    <property type="molecule type" value="Genomic_DNA"/>
</dbReference>
<accession>A0AAE0BV89</accession>
<sequence length="220" mass="23975">MERTGRAESGSSRGSGGLRQRFRIAMGWKKEKEKSAEKNFFNPEELTSQKREWAKQHRESVEEMQPDRLFEHFIVAGLPSSADVSSVTTSAKAAKAARAAGANVTDPSKVKPHHGPSGPTYPAELLFQYPPGKAISIANVAQFCFPHGVEPKLLERTPSMSSLNEVIYGQAHLHTDDQSFVFLLKVGNNTTLYGVCVLVQEVVQRPPGDAGGPALPAHLQ</sequence>
<protein>
    <recommendedName>
        <fullName evidence="2">uDENN domain-containing protein</fullName>
    </recommendedName>
</protein>
<reference evidence="3 4" key="1">
    <citation type="journal article" date="2015" name="Genome Biol. Evol.">
        <title>Comparative Genomics of a Bacterivorous Green Alga Reveals Evolutionary Causalities and Consequences of Phago-Mixotrophic Mode of Nutrition.</title>
        <authorList>
            <person name="Burns J.A."/>
            <person name="Paasch A."/>
            <person name="Narechania A."/>
            <person name="Kim E."/>
        </authorList>
    </citation>
    <scope>NUCLEOTIDE SEQUENCE [LARGE SCALE GENOMIC DNA]</scope>
    <source>
        <strain evidence="3 4">PLY_AMNH</strain>
    </source>
</reference>
<evidence type="ECO:0000313" key="4">
    <source>
        <dbReference type="Proteomes" id="UP001190700"/>
    </source>
</evidence>
<feature type="region of interest" description="Disordered" evidence="1">
    <location>
        <begin position="98"/>
        <end position="117"/>
    </location>
</feature>
<name>A0AAE0BV89_9CHLO</name>